<feature type="transmembrane region" description="Helical" evidence="4">
    <location>
        <begin position="276"/>
        <end position="297"/>
    </location>
</feature>
<evidence type="ECO:0000256" key="4">
    <source>
        <dbReference type="SAM" id="Phobius"/>
    </source>
</evidence>
<feature type="signal peptide" evidence="5">
    <location>
        <begin position="1"/>
        <end position="22"/>
    </location>
</feature>
<evidence type="ECO:0000256" key="1">
    <source>
        <dbReference type="ARBA" id="ARBA00022614"/>
    </source>
</evidence>
<dbReference type="SMART" id="SM00082">
    <property type="entry name" value="LRRCT"/>
    <property type="match status" value="1"/>
</dbReference>
<name>A0A7K8W7Y9_9FURN</name>
<dbReference type="SMART" id="SM00369">
    <property type="entry name" value="LRR_TYP"/>
    <property type="match status" value="4"/>
</dbReference>
<feature type="chain" id="PRO_5029448059" evidence="5">
    <location>
        <begin position="23"/>
        <end position="374"/>
    </location>
</feature>
<dbReference type="Gene3D" id="3.80.10.10">
    <property type="entry name" value="Ribonuclease Inhibitor"/>
    <property type="match status" value="2"/>
</dbReference>
<dbReference type="PANTHER" id="PTHR31450">
    <property type="entry name" value="LEUCINE-RICH REPEAT-CONTAINING PROTEIN 19 LRRC19 FAMILY MEMBER"/>
    <property type="match status" value="1"/>
</dbReference>
<dbReference type="InterPro" id="IPR001611">
    <property type="entry name" value="Leu-rich_rpt"/>
</dbReference>
<accession>A0A7K8W7Y9</accession>
<dbReference type="Proteomes" id="UP000588334">
    <property type="component" value="Unassembled WGS sequence"/>
</dbReference>
<evidence type="ECO:0000313" key="8">
    <source>
        <dbReference type="Proteomes" id="UP000588334"/>
    </source>
</evidence>
<reference evidence="7 8" key="1">
    <citation type="submission" date="2019-09" db="EMBL/GenBank/DDBJ databases">
        <title>Bird 10,000 Genomes (B10K) Project - Family phase.</title>
        <authorList>
            <person name="Zhang G."/>
        </authorList>
    </citation>
    <scope>NUCLEOTIDE SEQUENCE [LARGE SCALE GENOMIC DNA]</scope>
    <source>
        <strain evidence="7">B10K-DU-001-03</strain>
        <tissue evidence="7">Muscle</tissue>
    </source>
</reference>
<feature type="non-terminal residue" evidence="7">
    <location>
        <position position="374"/>
    </location>
</feature>
<evidence type="ECO:0000313" key="7">
    <source>
        <dbReference type="EMBL" id="NXF74829.1"/>
    </source>
</evidence>
<dbReference type="InterPro" id="IPR003591">
    <property type="entry name" value="Leu-rich_rpt_typical-subtyp"/>
</dbReference>
<dbReference type="InterPro" id="IPR032675">
    <property type="entry name" value="LRR_dom_sf"/>
</dbReference>
<keyword evidence="4" id="KW-0472">Membrane</keyword>
<keyword evidence="4" id="KW-0812">Transmembrane</keyword>
<sequence>LSMKHSWLVIWTGTLFLNLVTADCDITFQTVVCEESGKNLSNIPNNLFQNVTKLNLKNNKITLKDSDKEILGHFINLTELHLNENRITELYKNSFCNLKKLINLDISNNHISTVHRAAFAGLNQLSVLNLSHNMIAQLDSDPFTSLESLTVLNLQYNLLKYFHIKSPLKLIKIVLAGNPWNCSCDLLDLHIWLTVSNVTLENESNTTCTSPTKEKISIKMAIQPADCKTEKTSLENSVTSTSAINLKSSTLITALTPNITGNNGTHTELPLLGKSWTFLAGVLGFVLSTTLLIFTAVKCPTWYHYVISYRHRRLEENDPELFEQEFSADISSPSVPRTNSEEPIVIFEKIHAFADREDGFIEDKYIDSYVNEES</sequence>
<dbReference type="OrthoDB" id="1394818at2759"/>
<dbReference type="AlphaFoldDB" id="A0A7K8W7Y9"/>
<organism evidence="7 8">
    <name type="scientific">Sclerurus mexicanus</name>
    <name type="common">tawny-throated leaftosser</name>
    <dbReference type="NCBI Taxonomy" id="265632"/>
    <lineage>
        <taxon>Eukaryota</taxon>
        <taxon>Metazoa</taxon>
        <taxon>Chordata</taxon>
        <taxon>Craniata</taxon>
        <taxon>Vertebrata</taxon>
        <taxon>Euteleostomi</taxon>
        <taxon>Archelosauria</taxon>
        <taxon>Archosauria</taxon>
        <taxon>Dinosauria</taxon>
        <taxon>Saurischia</taxon>
        <taxon>Theropoda</taxon>
        <taxon>Coelurosauria</taxon>
        <taxon>Aves</taxon>
        <taxon>Neognathae</taxon>
        <taxon>Neoaves</taxon>
        <taxon>Telluraves</taxon>
        <taxon>Australaves</taxon>
        <taxon>Passeriformes</taxon>
        <taxon>Furnariidae</taxon>
        <taxon>Sclerurus</taxon>
    </lineage>
</organism>
<evidence type="ECO:0000256" key="2">
    <source>
        <dbReference type="ARBA" id="ARBA00022729"/>
    </source>
</evidence>
<dbReference type="PANTHER" id="PTHR31450:SF4">
    <property type="entry name" value="LEUCINE-RICH REPEAT-CONTAINING PROTEIN 19"/>
    <property type="match status" value="1"/>
</dbReference>
<proteinExistence type="predicted"/>
<evidence type="ECO:0000256" key="3">
    <source>
        <dbReference type="ARBA" id="ARBA00022737"/>
    </source>
</evidence>
<dbReference type="GO" id="GO:0005886">
    <property type="term" value="C:plasma membrane"/>
    <property type="evidence" value="ECO:0007669"/>
    <property type="project" value="TreeGrafter"/>
</dbReference>
<dbReference type="SUPFAM" id="SSF52058">
    <property type="entry name" value="L domain-like"/>
    <property type="match status" value="1"/>
</dbReference>
<dbReference type="InterPro" id="IPR000483">
    <property type="entry name" value="Cys-rich_flank_reg_C"/>
</dbReference>
<keyword evidence="8" id="KW-1185">Reference proteome</keyword>
<feature type="domain" description="LRRCT" evidence="6">
    <location>
        <begin position="178"/>
        <end position="228"/>
    </location>
</feature>
<keyword evidence="1" id="KW-0433">Leucine-rich repeat</keyword>
<keyword evidence="4" id="KW-1133">Transmembrane helix</keyword>
<dbReference type="PROSITE" id="PS51450">
    <property type="entry name" value="LRR"/>
    <property type="match status" value="2"/>
</dbReference>
<dbReference type="GO" id="GO:0038023">
    <property type="term" value="F:signaling receptor activity"/>
    <property type="evidence" value="ECO:0007669"/>
    <property type="project" value="TreeGrafter"/>
</dbReference>
<evidence type="ECO:0000256" key="5">
    <source>
        <dbReference type="SAM" id="SignalP"/>
    </source>
</evidence>
<dbReference type="Pfam" id="PF13855">
    <property type="entry name" value="LRR_8"/>
    <property type="match status" value="1"/>
</dbReference>
<protein>
    <submittedName>
        <fullName evidence="7">LRC19 protein</fullName>
    </submittedName>
</protein>
<feature type="non-terminal residue" evidence="7">
    <location>
        <position position="1"/>
    </location>
</feature>
<keyword evidence="3" id="KW-0677">Repeat</keyword>
<gene>
    <name evidence="7" type="primary">Lrrc19</name>
    <name evidence="7" type="ORF">SCLMEX_R08718</name>
</gene>
<dbReference type="GO" id="GO:1901224">
    <property type="term" value="P:positive regulation of non-canonical NF-kappaB signal transduction"/>
    <property type="evidence" value="ECO:0007669"/>
    <property type="project" value="TreeGrafter"/>
</dbReference>
<keyword evidence="2 5" id="KW-0732">Signal</keyword>
<comment type="caution">
    <text evidence="7">The sequence shown here is derived from an EMBL/GenBank/DDBJ whole genome shotgun (WGS) entry which is preliminary data.</text>
</comment>
<dbReference type="EMBL" id="VWZF01002396">
    <property type="protein sequence ID" value="NXF74829.1"/>
    <property type="molecule type" value="Genomic_DNA"/>
</dbReference>
<evidence type="ECO:0000259" key="6">
    <source>
        <dbReference type="SMART" id="SM00082"/>
    </source>
</evidence>
<dbReference type="Pfam" id="PF15176">
    <property type="entry name" value="LRR19-TM"/>
    <property type="match status" value="1"/>
</dbReference>